<feature type="region of interest" description="Disordered" evidence="1">
    <location>
        <begin position="1"/>
        <end position="32"/>
    </location>
</feature>
<dbReference type="AlphaFoldDB" id="A0A5B7JAS9"/>
<dbReference type="Proteomes" id="UP000324222">
    <property type="component" value="Unassembled WGS sequence"/>
</dbReference>
<organism evidence="2 3">
    <name type="scientific">Portunus trituberculatus</name>
    <name type="common">Swimming crab</name>
    <name type="synonym">Neptunus trituberculatus</name>
    <dbReference type="NCBI Taxonomy" id="210409"/>
    <lineage>
        <taxon>Eukaryota</taxon>
        <taxon>Metazoa</taxon>
        <taxon>Ecdysozoa</taxon>
        <taxon>Arthropoda</taxon>
        <taxon>Crustacea</taxon>
        <taxon>Multicrustacea</taxon>
        <taxon>Malacostraca</taxon>
        <taxon>Eumalacostraca</taxon>
        <taxon>Eucarida</taxon>
        <taxon>Decapoda</taxon>
        <taxon>Pleocyemata</taxon>
        <taxon>Brachyura</taxon>
        <taxon>Eubrachyura</taxon>
        <taxon>Portunoidea</taxon>
        <taxon>Portunidae</taxon>
        <taxon>Portuninae</taxon>
        <taxon>Portunus</taxon>
    </lineage>
</organism>
<evidence type="ECO:0000313" key="3">
    <source>
        <dbReference type="Proteomes" id="UP000324222"/>
    </source>
</evidence>
<keyword evidence="3" id="KW-1185">Reference proteome</keyword>
<accession>A0A5B7JAS9</accession>
<evidence type="ECO:0000256" key="1">
    <source>
        <dbReference type="SAM" id="MobiDB-lite"/>
    </source>
</evidence>
<reference evidence="2 3" key="1">
    <citation type="submission" date="2019-05" db="EMBL/GenBank/DDBJ databases">
        <title>Another draft genome of Portunus trituberculatus and its Hox gene families provides insights of decapod evolution.</title>
        <authorList>
            <person name="Jeong J.-H."/>
            <person name="Song I."/>
            <person name="Kim S."/>
            <person name="Choi T."/>
            <person name="Kim D."/>
            <person name="Ryu S."/>
            <person name="Kim W."/>
        </authorList>
    </citation>
    <scope>NUCLEOTIDE SEQUENCE [LARGE SCALE GENOMIC DNA]</scope>
    <source>
        <tissue evidence="2">Muscle</tissue>
    </source>
</reference>
<protein>
    <submittedName>
        <fullName evidence="2">Uncharacterized protein</fullName>
    </submittedName>
</protein>
<gene>
    <name evidence="2" type="ORF">E2C01_086608</name>
</gene>
<sequence>MLSSEGSAPSAPRHASTSANMQQRVRGDVPQGVGLWGEGQVLTTRRPCGCHYPPGAAEGHMPPISDTEPRLGLSGLETEVLLRRRALLRDVLDFI</sequence>
<dbReference type="EMBL" id="VSRR010088173">
    <property type="protein sequence ID" value="MPC91563.1"/>
    <property type="molecule type" value="Genomic_DNA"/>
</dbReference>
<proteinExistence type="predicted"/>
<comment type="caution">
    <text evidence="2">The sequence shown here is derived from an EMBL/GenBank/DDBJ whole genome shotgun (WGS) entry which is preliminary data.</text>
</comment>
<name>A0A5B7JAS9_PORTR</name>
<evidence type="ECO:0000313" key="2">
    <source>
        <dbReference type="EMBL" id="MPC91563.1"/>
    </source>
</evidence>